<feature type="region of interest" description="Disordered" evidence="1">
    <location>
        <begin position="16"/>
        <end position="39"/>
    </location>
</feature>
<evidence type="ECO:0000313" key="3">
    <source>
        <dbReference type="Proteomes" id="UP001431783"/>
    </source>
</evidence>
<organism evidence="2 3">
    <name type="scientific">Henosepilachna vigintioctopunctata</name>
    <dbReference type="NCBI Taxonomy" id="420089"/>
    <lineage>
        <taxon>Eukaryota</taxon>
        <taxon>Metazoa</taxon>
        <taxon>Ecdysozoa</taxon>
        <taxon>Arthropoda</taxon>
        <taxon>Hexapoda</taxon>
        <taxon>Insecta</taxon>
        <taxon>Pterygota</taxon>
        <taxon>Neoptera</taxon>
        <taxon>Endopterygota</taxon>
        <taxon>Coleoptera</taxon>
        <taxon>Polyphaga</taxon>
        <taxon>Cucujiformia</taxon>
        <taxon>Coccinelloidea</taxon>
        <taxon>Coccinellidae</taxon>
        <taxon>Epilachninae</taxon>
        <taxon>Epilachnini</taxon>
        <taxon>Henosepilachna</taxon>
    </lineage>
</organism>
<evidence type="ECO:0000313" key="2">
    <source>
        <dbReference type="EMBL" id="KAK9872714.1"/>
    </source>
</evidence>
<sequence length="102" mass="11580">MRSSIPVIITAFKPITSDNMSPVSPPTTPPPREPDRGRNSAAVLGELWHRCFVPTGRTLGKNNNKIFNEIKAFQQQNFNALIQSKHSRGRRMNEYFKIQKDG</sequence>
<keyword evidence="3" id="KW-1185">Reference proteome</keyword>
<reference evidence="2 3" key="1">
    <citation type="submission" date="2023-03" db="EMBL/GenBank/DDBJ databases">
        <title>Genome insight into feeding habits of ladybird beetles.</title>
        <authorList>
            <person name="Li H.-S."/>
            <person name="Huang Y.-H."/>
            <person name="Pang H."/>
        </authorList>
    </citation>
    <scope>NUCLEOTIDE SEQUENCE [LARGE SCALE GENOMIC DNA]</scope>
    <source>
        <strain evidence="2">SYSU_2023b</strain>
        <tissue evidence="2">Whole body</tissue>
    </source>
</reference>
<gene>
    <name evidence="2" type="ORF">WA026_019495</name>
</gene>
<dbReference type="AlphaFoldDB" id="A0AAW1U028"/>
<name>A0AAW1U028_9CUCU</name>
<accession>A0AAW1U028</accession>
<evidence type="ECO:0000256" key="1">
    <source>
        <dbReference type="SAM" id="MobiDB-lite"/>
    </source>
</evidence>
<protein>
    <submittedName>
        <fullName evidence="2">Uncharacterized protein</fullName>
    </submittedName>
</protein>
<proteinExistence type="predicted"/>
<comment type="caution">
    <text evidence="2">The sequence shown here is derived from an EMBL/GenBank/DDBJ whole genome shotgun (WGS) entry which is preliminary data.</text>
</comment>
<dbReference type="EMBL" id="JARQZJ010000013">
    <property type="protein sequence ID" value="KAK9872714.1"/>
    <property type="molecule type" value="Genomic_DNA"/>
</dbReference>
<dbReference type="Proteomes" id="UP001431783">
    <property type="component" value="Unassembled WGS sequence"/>
</dbReference>